<dbReference type="GO" id="GO:0007165">
    <property type="term" value="P:signal transduction"/>
    <property type="evidence" value="ECO:0007669"/>
    <property type="project" value="UniProtKB-KW"/>
</dbReference>
<evidence type="ECO:0000256" key="7">
    <source>
        <dbReference type="ARBA" id="ARBA00023136"/>
    </source>
</evidence>
<dbReference type="PANTHER" id="PTHR21137:SF35">
    <property type="entry name" value="ODORANT RECEPTOR 19A-RELATED"/>
    <property type="match status" value="1"/>
</dbReference>
<evidence type="ECO:0000256" key="10">
    <source>
        <dbReference type="SAM" id="Phobius"/>
    </source>
</evidence>
<feature type="transmembrane region" description="Helical" evidence="10">
    <location>
        <begin position="72"/>
        <end position="90"/>
    </location>
</feature>
<dbReference type="GO" id="GO:0005886">
    <property type="term" value="C:plasma membrane"/>
    <property type="evidence" value="ECO:0007669"/>
    <property type="project" value="UniProtKB-SubCell"/>
</dbReference>
<evidence type="ECO:0000256" key="4">
    <source>
        <dbReference type="ARBA" id="ARBA00022692"/>
    </source>
</evidence>
<dbReference type="VEuPathDB" id="VectorBase:ACON2_038294"/>
<keyword evidence="4 10" id="KW-0812">Transmembrane</keyword>
<evidence type="ECO:0000256" key="3">
    <source>
        <dbReference type="ARBA" id="ARBA00022606"/>
    </source>
</evidence>
<feature type="transmembrane region" description="Helical" evidence="10">
    <location>
        <begin position="186"/>
        <end position="204"/>
    </location>
</feature>
<comment type="subcellular location">
    <subcellularLocation>
        <location evidence="1">Cell membrane</location>
        <topology evidence="1">Multi-pass membrane protein</topology>
    </subcellularLocation>
</comment>
<evidence type="ECO:0000256" key="1">
    <source>
        <dbReference type="ARBA" id="ARBA00004651"/>
    </source>
</evidence>
<evidence type="ECO:0000256" key="9">
    <source>
        <dbReference type="ARBA" id="ARBA00023224"/>
    </source>
</evidence>
<dbReference type="Pfam" id="PF02949">
    <property type="entry name" value="7tm_6"/>
    <property type="match status" value="1"/>
</dbReference>
<reference evidence="11" key="1">
    <citation type="submission" date="2022-08" db="UniProtKB">
        <authorList>
            <consortium name="EnsemblMetazoa"/>
        </authorList>
    </citation>
    <scope>IDENTIFICATION</scope>
</reference>
<proteinExistence type="predicted"/>
<evidence type="ECO:0000256" key="5">
    <source>
        <dbReference type="ARBA" id="ARBA00022725"/>
    </source>
</evidence>
<dbReference type="Proteomes" id="UP000075882">
    <property type="component" value="Unassembled WGS sequence"/>
</dbReference>
<evidence type="ECO:0000313" key="11">
    <source>
        <dbReference type="EnsemblMetazoa" id="ACOM042701-PA.1"/>
    </source>
</evidence>
<protein>
    <recommendedName>
        <fullName evidence="12">Odorant receptor 4</fullName>
    </recommendedName>
</protein>
<sequence>MKFELFQKYSSPDTVLSFVLRLLHIVGMNGTGFRSRIRVGCIFLFYLIFLVTPPLTGGYTDGHQRVRASVEFLFNCNIYGGSMFFAYDVATFQAFIQELRNLTVLVCSHSYRLKYKLTRFNRRADIIAKVQTTCMGAVTLFYWIAPIPSICAHYYRSTNSTEPVRFVQHLEVKFYWLENRTSVEDYITFVLIMLPVVVMCGYVCNLKVMTICCSIGHCTLYTRLTIEMVEQLESMASAERTASAIRNVGQMHSGLLKCIRLLNTSIRSMLMLQWLTCVLNWSISLIYLTNVGISLQSVTVVVMFFLATAETFLYCLLGTRLATQQQLLEHALYATRWYNYPIAFRSSIRMMLRQSQRHAHITVGKFFPVNSSQFRLHANVSYSAILHHPLRLPLHVFARAMTITPGTIARNDTAAAAAAVP</sequence>
<feature type="transmembrane region" description="Helical" evidence="10">
    <location>
        <begin position="295"/>
        <end position="317"/>
    </location>
</feature>
<keyword evidence="2" id="KW-1003">Cell membrane</keyword>
<dbReference type="GO" id="GO:0005549">
    <property type="term" value="F:odorant binding"/>
    <property type="evidence" value="ECO:0007669"/>
    <property type="project" value="InterPro"/>
</dbReference>
<evidence type="ECO:0000256" key="8">
    <source>
        <dbReference type="ARBA" id="ARBA00023170"/>
    </source>
</evidence>
<keyword evidence="3" id="KW-0716">Sensory transduction</keyword>
<evidence type="ECO:0000256" key="2">
    <source>
        <dbReference type="ARBA" id="ARBA00022475"/>
    </source>
</evidence>
<evidence type="ECO:0008006" key="12">
    <source>
        <dbReference type="Google" id="ProtNLM"/>
    </source>
</evidence>
<dbReference type="PANTHER" id="PTHR21137">
    <property type="entry name" value="ODORANT RECEPTOR"/>
    <property type="match status" value="1"/>
</dbReference>
<dbReference type="EnsemblMetazoa" id="ACOM042701-RA">
    <property type="protein sequence ID" value="ACOM042701-PA.1"/>
    <property type="gene ID" value="ACOM042701"/>
</dbReference>
<keyword evidence="8" id="KW-0675">Receptor</keyword>
<organism evidence="11">
    <name type="scientific">Anopheles coluzzii</name>
    <name type="common">African malaria mosquito</name>
    <dbReference type="NCBI Taxonomy" id="1518534"/>
    <lineage>
        <taxon>Eukaryota</taxon>
        <taxon>Metazoa</taxon>
        <taxon>Ecdysozoa</taxon>
        <taxon>Arthropoda</taxon>
        <taxon>Hexapoda</taxon>
        <taxon>Insecta</taxon>
        <taxon>Pterygota</taxon>
        <taxon>Neoptera</taxon>
        <taxon>Endopterygota</taxon>
        <taxon>Diptera</taxon>
        <taxon>Nematocera</taxon>
        <taxon>Culicoidea</taxon>
        <taxon>Culicidae</taxon>
        <taxon>Anophelinae</taxon>
        <taxon>Anopheles</taxon>
    </lineage>
</organism>
<name>A0A8W7Q4N1_ANOCL</name>
<feature type="transmembrane region" description="Helical" evidence="10">
    <location>
        <begin position="270"/>
        <end position="289"/>
    </location>
</feature>
<accession>A0A8W7Q4N1</accession>
<keyword evidence="7 10" id="KW-0472">Membrane</keyword>
<feature type="transmembrane region" description="Helical" evidence="10">
    <location>
        <begin position="37"/>
        <end position="60"/>
    </location>
</feature>
<keyword evidence="9" id="KW-0807">Transducer</keyword>
<evidence type="ECO:0000256" key="6">
    <source>
        <dbReference type="ARBA" id="ARBA00022989"/>
    </source>
</evidence>
<keyword evidence="5" id="KW-0552">Olfaction</keyword>
<dbReference type="GO" id="GO:0004984">
    <property type="term" value="F:olfactory receptor activity"/>
    <property type="evidence" value="ECO:0007669"/>
    <property type="project" value="InterPro"/>
</dbReference>
<dbReference type="AlphaFoldDB" id="A0A8W7Q4N1"/>
<dbReference type="InterPro" id="IPR004117">
    <property type="entry name" value="7tm6_olfct_rcpt"/>
</dbReference>
<keyword evidence="6 10" id="KW-1133">Transmembrane helix</keyword>
<feature type="transmembrane region" description="Helical" evidence="10">
    <location>
        <begin position="126"/>
        <end position="145"/>
    </location>
</feature>